<comment type="caution">
    <text evidence="3">The sequence shown here is derived from an EMBL/GenBank/DDBJ whole genome shotgun (WGS) entry which is preliminary data.</text>
</comment>
<feature type="transmembrane region" description="Helical" evidence="1">
    <location>
        <begin position="400"/>
        <end position="417"/>
    </location>
</feature>
<feature type="transmembrane region" description="Helical" evidence="1">
    <location>
        <begin position="252"/>
        <end position="272"/>
    </location>
</feature>
<keyword evidence="1" id="KW-0812">Transmembrane</keyword>
<dbReference type="InterPro" id="IPR018677">
    <property type="entry name" value="DUF2157"/>
</dbReference>
<feature type="domain" description="DUF2157" evidence="2">
    <location>
        <begin position="13"/>
        <end position="151"/>
    </location>
</feature>
<feature type="transmembrane region" description="Helical" evidence="1">
    <location>
        <begin position="103"/>
        <end position="123"/>
    </location>
</feature>
<feature type="transmembrane region" description="Helical" evidence="1">
    <location>
        <begin position="343"/>
        <end position="362"/>
    </location>
</feature>
<feature type="transmembrane region" description="Helical" evidence="1">
    <location>
        <begin position="73"/>
        <end position="91"/>
    </location>
</feature>
<keyword evidence="4" id="KW-1185">Reference proteome</keyword>
<sequence length="432" mass="48684">MMLRYKWLRSEIDQWYTEGLITSEQRERLQERYIPSEWRSSQIILWLAGLLVGLGIILMVASNWDEISRSIRLGLICSVIIAAYTTGYVLAYGKGNYPRVGSAFLLLGLFAYGAGIWLVGQMYHISSYDATGLGLWFLGAIAVAYLTGHPLFFLSALVLLTTSNLSDAVDHTLSLVTGPWFYGAFIVLVLPFLWRHNRPVHRYGATIAFFFCILAQLLESEQSLIWFSLFPLWGLIYDRIAEKGNRPLPPLLFTPLLFWGAFLVEILSLMNPPPLAPFWPWLTAFWLLSAVAILWLGARKQTSLESLAMIALTSPLPYVAKYIEPGKELIGNGSPIGSSTFLMTYTEVAALSILFVGAILLIQSGSRLREEWQINSGTLFFLVCVLYAYGRYAWGLFDKSLFFIGGGLVLFVLGYTLERKRRHLVDASRKEV</sequence>
<feature type="transmembrane region" description="Helical" evidence="1">
    <location>
        <begin position="304"/>
        <end position="323"/>
    </location>
</feature>
<protein>
    <submittedName>
        <fullName evidence="3">DUF2157 domain-containing protein</fullName>
    </submittedName>
</protein>
<dbReference type="EMBL" id="JACVHF010000012">
    <property type="protein sequence ID" value="MBC9785215.1"/>
    <property type="molecule type" value="Genomic_DNA"/>
</dbReference>
<feature type="transmembrane region" description="Helical" evidence="1">
    <location>
        <begin position="200"/>
        <end position="218"/>
    </location>
</feature>
<reference evidence="3 4" key="1">
    <citation type="submission" date="2020-07" db="EMBL/GenBank/DDBJ databases">
        <title>Draft whole-genome sequence of Heliobacterium chlorum DSM 3682, type strain.</title>
        <authorList>
            <person name="Kyndt J.A."/>
            <person name="Meyer T.E."/>
            <person name="Imhoff J.F."/>
        </authorList>
    </citation>
    <scope>NUCLEOTIDE SEQUENCE [LARGE SCALE GENOMIC DNA]</scope>
    <source>
        <strain evidence="3 4">DSM 3682</strain>
    </source>
</reference>
<proteinExistence type="predicted"/>
<feature type="transmembrane region" description="Helical" evidence="1">
    <location>
        <begin position="374"/>
        <end position="394"/>
    </location>
</feature>
<evidence type="ECO:0000259" key="2">
    <source>
        <dbReference type="Pfam" id="PF09925"/>
    </source>
</evidence>
<evidence type="ECO:0000256" key="1">
    <source>
        <dbReference type="SAM" id="Phobius"/>
    </source>
</evidence>
<evidence type="ECO:0000313" key="4">
    <source>
        <dbReference type="Proteomes" id="UP000617402"/>
    </source>
</evidence>
<feature type="transmembrane region" description="Helical" evidence="1">
    <location>
        <begin position="43"/>
        <end position="61"/>
    </location>
</feature>
<name>A0ABR7T5J5_HELCL</name>
<gene>
    <name evidence="3" type="ORF">H1S01_11920</name>
</gene>
<feature type="transmembrane region" description="Helical" evidence="1">
    <location>
        <begin position="172"/>
        <end position="193"/>
    </location>
</feature>
<accession>A0ABR7T5J5</accession>
<dbReference type="RefSeq" id="WP_188040714.1">
    <property type="nucleotide sequence ID" value="NZ_JACVHF010000012.1"/>
</dbReference>
<keyword evidence="1" id="KW-0472">Membrane</keyword>
<feature type="transmembrane region" description="Helical" evidence="1">
    <location>
        <begin position="135"/>
        <end position="160"/>
    </location>
</feature>
<feature type="transmembrane region" description="Helical" evidence="1">
    <location>
        <begin position="278"/>
        <end position="297"/>
    </location>
</feature>
<organism evidence="3 4">
    <name type="scientific">Heliobacterium chlorum</name>
    <dbReference type="NCBI Taxonomy" id="2698"/>
    <lineage>
        <taxon>Bacteria</taxon>
        <taxon>Bacillati</taxon>
        <taxon>Bacillota</taxon>
        <taxon>Clostridia</taxon>
        <taxon>Eubacteriales</taxon>
        <taxon>Heliobacteriaceae</taxon>
        <taxon>Heliobacterium</taxon>
    </lineage>
</organism>
<dbReference type="Proteomes" id="UP000617402">
    <property type="component" value="Unassembled WGS sequence"/>
</dbReference>
<evidence type="ECO:0000313" key="3">
    <source>
        <dbReference type="EMBL" id="MBC9785215.1"/>
    </source>
</evidence>
<keyword evidence="1" id="KW-1133">Transmembrane helix</keyword>
<dbReference type="Pfam" id="PF09925">
    <property type="entry name" value="DUF2157"/>
    <property type="match status" value="1"/>
</dbReference>